<keyword evidence="4 7" id="KW-1133">Transmembrane helix</keyword>
<reference evidence="8" key="1">
    <citation type="submission" date="2014-05" db="EMBL/GenBank/DDBJ databases">
        <authorList>
            <person name="Chronopoulou M."/>
        </authorList>
    </citation>
    <scope>NUCLEOTIDE SEQUENCE</scope>
    <source>
        <tissue evidence="8">Whole organism</tissue>
    </source>
</reference>
<protein>
    <recommendedName>
        <fullName evidence="9">Monocyte to macrophage differentiation factor 2</fullName>
    </recommendedName>
</protein>
<dbReference type="KEGG" id="lsm:121119343"/>
<keyword evidence="6" id="KW-0862">Zinc</keyword>
<keyword evidence="6" id="KW-0479">Metal-binding</keyword>
<dbReference type="AlphaFoldDB" id="A0A0K2UKQ3"/>
<feature type="transmembrane region" description="Helical" evidence="7">
    <location>
        <begin position="110"/>
        <end position="126"/>
    </location>
</feature>
<feature type="transmembrane region" description="Helical" evidence="7">
    <location>
        <begin position="37"/>
        <end position="56"/>
    </location>
</feature>
<feature type="transmembrane region" description="Helical" evidence="7">
    <location>
        <begin position="162"/>
        <end position="180"/>
    </location>
</feature>
<feature type="binding site" evidence="6">
    <location>
        <position position="215"/>
    </location>
    <ligand>
        <name>Zn(2+)</name>
        <dbReference type="ChEBI" id="CHEBI:29105"/>
    </ligand>
</feature>
<dbReference type="Pfam" id="PF03006">
    <property type="entry name" value="HlyIII"/>
    <property type="match status" value="1"/>
</dbReference>
<dbReference type="InterPro" id="IPR004254">
    <property type="entry name" value="AdipoR/HlyIII-related"/>
</dbReference>
<feature type="transmembrane region" description="Helical" evidence="7">
    <location>
        <begin position="217"/>
        <end position="238"/>
    </location>
</feature>
<evidence type="ECO:0000313" key="8">
    <source>
        <dbReference type="EMBL" id="CDW38823.1"/>
    </source>
</evidence>
<keyword evidence="3 7" id="KW-0812">Transmembrane</keyword>
<evidence type="ECO:0000256" key="3">
    <source>
        <dbReference type="ARBA" id="ARBA00022692"/>
    </source>
</evidence>
<dbReference type="GO" id="GO:0016020">
    <property type="term" value="C:membrane"/>
    <property type="evidence" value="ECO:0007669"/>
    <property type="project" value="UniProtKB-SubCell"/>
</dbReference>
<dbReference type="EMBL" id="HACA01021463">
    <property type="protein sequence ID" value="CDW38824.1"/>
    <property type="molecule type" value="Transcribed_RNA"/>
</dbReference>
<organism evidence="8">
    <name type="scientific">Lepeophtheirus salmonis</name>
    <name type="common">Salmon louse</name>
    <name type="synonym">Caligus salmonis</name>
    <dbReference type="NCBI Taxonomy" id="72036"/>
    <lineage>
        <taxon>Eukaryota</taxon>
        <taxon>Metazoa</taxon>
        <taxon>Ecdysozoa</taxon>
        <taxon>Arthropoda</taxon>
        <taxon>Crustacea</taxon>
        <taxon>Multicrustacea</taxon>
        <taxon>Hexanauplia</taxon>
        <taxon>Copepoda</taxon>
        <taxon>Siphonostomatoida</taxon>
        <taxon>Caligidae</taxon>
        <taxon>Lepeophtheirus</taxon>
    </lineage>
</organism>
<feature type="binding site" evidence="6">
    <location>
        <position position="219"/>
    </location>
    <ligand>
        <name>Zn(2+)</name>
        <dbReference type="ChEBI" id="CHEBI:29105"/>
    </ligand>
</feature>
<evidence type="ECO:0000256" key="1">
    <source>
        <dbReference type="ARBA" id="ARBA00004141"/>
    </source>
</evidence>
<dbReference type="RefSeq" id="XP_040569921.1">
    <property type="nucleotide sequence ID" value="XM_040713987.2"/>
</dbReference>
<feature type="transmembrane region" description="Helical" evidence="7">
    <location>
        <begin position="68"/>
        <end position="90"/>
    </location>
</feature>
<dbReference type="GO" id="GO:0046872">
    <property type="term" value="F:metal ion binding"/>
    <property type="evidence" value="ECO:0007669"/>
    <property type="project" value="UniProtKB-KW"/>
</dbReference>
<comment type="subcellular location">
    <subcellularLocation>
        <location evidence="1">Membrane</location>
        <topology evidence="1">Multi-pass membrane protein</topology>
    </subcellularLocation>
</comment>
<feature type="transmembrane region" description="Helical" evidence="7">
    <location>
        <begin position="187"/>
        <end position="205"/>
    </location>
</feature>
<comment type="similarity">
    <text evidence="2">Belongs to the ADIPOR family.</text>
</comment>
<evidence type="ECO:0008006" key="9">
    <source>
        <dbReference type="Google" id="ProtNLM"/>
    </source>
</evidence>
<keyword evidence="5 7" id="KW-0472">Membrane</keyword>
<sequence length="254" mass="29337">MRKVTNSYFTLDFLQSIKWKNEKPLDNRAYVPTNVEHIANIITHGFFILPVIWLSHNLISLSSSSAQYWAFVVYGVVLVGLFSVSTLFHLVSFTFHNGQLRDILHRGDRAMIYLFIAGSYTPWLNLRIFPAGSWSEELQWLTWVLAFLGILYQQLFHEKYKLIETLMYVFVALTPSLSVLEMAEIDGVFELQVCGIIYLVGIIFFKADGKVPMAHAIWHLHVVLGTIIHFYAVSTYLASPNENFKKDEELRRLI</sequence>
<name>A0A0K2UKQ3_LEPSM</name>
<dbReference type="RefSeq" id="XP_071745293.1">
    <property type="nucleotide sequence ID" value="XM_071889192.1"/>
</dbReference>
<evidence type="ECO:0000256" key="5">
    <source>
        <dbReference type="ARBA" id="ARBA00023136"/>
    </source>
</evidence>
<proteinExistence type="inferred from homology"/>
<dbReference type="PANTHER" id="PTHR20855">
    <property type="entry name" value="ADIPOR/PROGESTIN RECEPTOR-RELATED"/>
    <property type="match status" value="1"/>
</dbReference>
<dbReference type="EMBL" id="HACA01021462">
    <property type="protein sequence ID" value="CDW38823.1"/>
    <property type="molecule type" value="Transcribed_RNA"/>
</dbReference>
<accession>A0A0K2UKQ3</accession>
<evidence type="ECO:0000256" key="4">
    <source>
        <dbReference type="ARBA" id="ARBA00022989"/>
    </source>
</evidence>
<evidence type="ECO:0000256" key="2">
    <source>
        <dbReference type="ARBA" id="ARBA00007018"/>
    </source>
</evidence>
<dbReference type="OrthoDB" id="186812at2759"/>
<evidence type="ECO:0000256" key="7">
    <source>
        <dbReference type="SAM" id="Phobius"/>
    </source>
</evidence>
<dbReference type="GeneID" id="121119343"/>
<feature type="binding site" evidence="6">
    <location>
        <position position="89"/>
    </location>
    <ligand>
        <name>Zn(2+)</name>
        <dbReference type="ChEBI" id="CHEBI:29105"/>
    </ligand>
</feature>
<dbReference type="PANTHER" id="PTHR20855:SF3">
    <property type="entry name" value="LD03007P"/>
    <property type="match status" value="1"/>
</dbReference>
<evidence type="ECO:0000256" key="6">
    <source>
        <dbReference type="PIRSR" id="PIRSR604254-1"/>
    </source>
</evidence>